<comment type="caution">
    <text evidence="1">The sequence shown here is derived from an EMBL/GenBank/DDBJ whole genome shotgun (WGS) entry which is preliminary data.</text>
</comment>
<dbReference type="PROSITE" id="PS51197">
    <property type="entry name" value="HTH_RRF2_2"/>
    <property type="match status" value="1"/>
</dbReference>
<evidence type="ECO:0000313" key="2">
    <source>
        <dbReference type="Proteomes" id="UP000741360"/>
    </source>
</evidence>
<dbReference type="NCBIfam" id="TIGR00738">
    <property type="entry name" value="rrf2_super"/>
    <property type="match status" value="1"/>
</dbReference>
<accession>A0A932GPF2</accession>
<sequence length="177" mass="19726">MGGTKLNLCHFDFDNGSRKVYKLEQNSRSSTGVKLAAGAGMYTLSRKVDYAFRAVEYMALKPPGQVVHIKEIAEHRNIPKDFLSKIMRDLVNHKIVRSRFGPGGGYCLNRSPAEISFKDIVEAVDGPVNLLGCDDGAEECPFSCTCGQQAVWRELQGKIIETLDQYKMKDFCQTVKA</sequence>
<dbReference type="PANTHER" id="PTHR33221:SF2">
    <property type="entry name" value="TRANSCRIPTIONAL REGULATOR"/>
    <property type="match status" value="1"/>
</dbReference>
<dbReference type="EMBL" id="JACPSX010000111">
    <property type="protein sequence ID" value="MBI3014674.1"/>
    <property type="molecule type" value="Genomic_DNA"/>
</dbReference>
<dbReference type="GO" id="GO:0003700">
    <property type="term" value="F:DNA-binding transcription factor activity"/>
    <property type="evidence" value="ECO:0007669"/>
    <property type="project" value="TreeGrafter"/>
</dbReference>
<dbReference type="AlphaFoldDB" id="A0A932GPF2"/>
<dbReference type="InterPro" id="IPR036388">
    <property type="entry name" value="WH-like_DNA-bd_sf"/>
</dbReference>
<evidence type="ECO:0000313" key="1">
    <source>
        <dbReference type="EMBL" id="MBI3014674.1"/>
    </source>
</evidence>
<dbReference type="InterPro" id="IPR000944">
    <property type="entry name" value="Tscrpt_reg_Rrf2"/>
</dbReference>
<organism evidence="1 2">
    <name type="scientific">Tectimicrobiota bacterium</name>
    <dbReference type="NCBI Taxonomy" id="2528274"/>
    <lineage>
        <taxon>Bacteria</taxon>
        <taxon>Pseudomonadati</taxon>
        <taxon>Nitrospinota/Tectimicrobiota group</taxon>
        <taxon>Candidatus Tectimicrobiota</taxon>
    </lineage>
</organism>
<dbReference type="InterPro" id="IPR036390">
    <property type="entry name" value="WH_DNA-bd_sf"/>
</dbReference>
<reference evidence="1" key="1">
    <citation type="submission" date="2020-07" db="EMBL/GenBank/DDBJ databases">
        <title>Huge and variable diversity of episymbiotic CPR bacteria and DPANN archaea in groundwater ecosystems.</title>
        <authorList>
            <person name="He C.Y."/>
            <person name="Keren R."/>
            <person name="Whittaker M."/>
            <person name="Farag I.F."/>
            <person name="Doudna J."/>
            <person name="Cate J.H.D."/>
            <person name="Banfield J.F."/>
        </authorList>
    </citation>
    <scope>NUCLEOTIDE SEQUENCE</scope>
    <source>
        <strain evidence="1">NC_groundwater_717_Ag_S-0.2um_59_8</strain>
    </source>
</reference>
<dbReference type="GO" id="GO:0005829">
    <property type="term" value="C:cytosol"/>
    <property type="evidence" value="ECO:0007669"/>
    <property type="project" value="TreeGrafter"/>
</dbReference>
<dbReference type="PANTHER" id="PTHR33221">
    <property type="entry name" value="WINGED HELIX-TURN-HELIX TRANSCRIPTIONAL REGULATOR, RRF2 FAMILY"/>
    <property type="match status" value="1"/>
</dbReference>
<protein>
    <submittedName>
        <fullName evidence="1">Rrf2 family transcriptional regulator</fullName>
    </submittedName>
</protein>
<dbReference type="Gene3D" id="1.10.10.10">
    <property type="entry name" value="Winged helix-like DNA-binding domain superfamily/Winged helix DNA-binding domain"/>
    <property type="match status" value="1"/>
</dbReference>
<proteinExistence type="predicted"/>
<gene>
    <name evidence="1" type="ORF">HYY65_06375</name>
</gene>
<dbReference type="Pfam" id="PF02082">
    <property type="entry name" value="Rrf2"/>
    <property type="match status" value="1"/>
</dbReference>
<name>A0A932GPF2_UNCTE</name>
<dbReference type="Proteomes" id="UP000741360">
    <property type="component" value="Unassembled WGS sequence"/>
</dbReference>
<dbReference type="SUPFAM" id="SSF46785">
    <property type="entry name" value="Winged helix' DNA-binding domain"/>
    <property type="match status" value="1"/>
</dbReference>